<gene>
    <name evidence="2" type="ORF">IAC55_02120</name>
</gene>
<sequence length="67" mass="7648">MLNNIEAERARKRISKSSLAKELNVSLKTYYNWINEYTEVPSSALIKLSKIFGVSTDYLLSGSDYLN</sequence>
<name>A0A9D9H0M0_9FIRM</name>
<dbReference type="InterPro" id="IPR001387">
    <property type="entry name" value="Cro/C1-type_HTH"/>
</dbReference>
<dbReference type="SUPFAM" id="SSF47413">
    <property type="entry name" value="lambda repressor-like DNA-binding domains"/>
    <property type="match status" value="1"/>
</dbReference>
<protein>
    <submittedName>
        <fullName evidence="2">Helix-turn-helix transcriptional regulator</fullName>
    </submittedName>
</protein>
<evidence type="ECO:0000259" key="1">
    <source>
        <dbReference type="PROSITE" id="PS50943"/>
    </source>
</evidence>
<dbReference type="PROSITE" id="PS50943">
    <property type="entry name" value="HTH_CROC1"/>
    <property type="match status" value="1"/>
</dbReference>
<proteinExistence type="predicted"/>
<feature type="domain" description="HTH cro/C1-type" evidence="1">
    <location>
        <begin position="5"/>
        <end position="59"/>
    </location>
</feature>
<reference evidence="2" key="1">
    <citation type="submission" date="2020-10" db="EMBL/GenBank/DDBJ databases">
        <authorList>
            <person name="Gilroy R."/>
        </authorList>
    </citation>
    <scope>NUCLEOTIDE SEQUENCE</scope>
    <source>
        <strain evidence="2">F6-4510</strain>
    </source>
</reference>
<dbReference type="Gene3D" id="1.10.260.40">
    <property type="entry name" value="lambda repressor-like DNA-binding domains"/>
    <property type="match status" value="1"/>
</dbReference>
<evidence type="ECO:0000313" key="3">
    <source>
        <dbReference type="Proteomes" id="UP000823611"/>
    </source>
</evidence>
<dbReference type="InterPro" id="IPR010982">
    <property type="entry name" value="Lambda_DNA-bd_dom_sf"/>
</dbReference>
<comment type="caution">
    <text evidence="2">The sequence shown here is derived from an EMBL/GenBank/DDBJ whole genome shotgun (WGS) entry which is preliminary data.</text>
</comment>
<evidence type="ECO:0000313" key="2">
    <source>
        <dbReference type="EMBL" id="MBO8434105.1"/>
    </source>
</evidence>
<dbReference type="Proteomes" id="UP000823611">
    <property type="component" value="Unassembled WGS sequence"/>
</dbReference>
<dbReference type="Pfam" id="PF01381">
    <property type="entry name" value="HTH_3"/>
    <property type="match status" value="1"/>
</dbReference>
<dbReference type="CDD" id="cd00093">
    <property type="entry name" value="HTH_XRE"/>
    <property type="match status" value="1"/>
</dbReference>
<accession>A0A9D9H0M0</accession>
<dbReference type="GO" id="GO:0003677">
    <property type="term" value="F:DNA binding"/>
    <property type="evidence" value="ECO:0007669"/>
    <property type="project" value="InterPro"/>
</dbReference>
<reference evidence="2" key="2">
    <citation type="journal article" date="2021" name="PeerJ">
        <title>Extensive microbial diversity within the chicken gut microbiome revealed by metagenomics and culture.</title>
        <authorList>
            <person name="Gilroy R."/>
            <person name="Ravi A."/>
            <person name="Getino M."/>
            <person name="Pursley I."/>
            <person name="Horton D.L."/>
            <person name="Alikhan N.F."/>
            <person name="Baker D."/>
            <person name="Gharbi K."/>
            <person name="Hall N."/>
            <person name="Watson M."/>
            <person name="Adriaenssens E.M."/>
            <person name="Foster-Nyarko E."/>
            <person name="Jarju S."/>
            <person name="Secka A."/>
            <person name="Antonio M."/>
            <person name="Oren A."/>
            <person name="Chaudhuri R.R."/>
            <person name="La Ragione R."/>
            <person name="Hildebrand F."/>
            <person name="Pallen M.J."/>
        </authorList>
    </citation>
    <scope>NUCLEOTIDE SEQUENCE</scope>
    <source>
        <strain evidence="2">F6-4510</strain>
    </source>
</reference>
<dbReference type="EMBL" id="JADIMX010000041">
    <property type="protein sequence ID" value="MBO8434105.1"/>
    <property type="molecule type" value="Genomic_DNA"/>
</dbReference>
<organism evidence="2 3">
    <name type="scientific">Candidatus Fimicola merdigallinarum</name>
    <dbReference type="NCBI Taxonomy" id="2840819"/>
    <lineage>
        <taxon>Bacteria</taxon>
        <taxon>Bacillati</taxon>
        <taxon>Bacillota</taxon>
        <taxon>Clostridia</taxon>
        <taxon>Lachnospirales</taxon>
        <taxon>Lachnospiraceae</taxon>
        <taxon>Lachnospiraceae incertae sedis</taxon>
        <taxon>Candidatus Fimicola</taxon>
    </lineage>
</organism>
<dbReference type="AlphaFoldDB" id="A0A9D9H0M0"/>
<dbReference type="SMART" id="SM00530">
    <property type="entry name" value="HTH_XRE"/>
    <property type="match status" value="1"/>
</dbReference>